<gene>
    <name evidence="1" type="ORF">EZJ43_11735</name>
</gene>
<reference evidence="1 2" key="1">
    <citation type="submission" date="2019-02" db="EMBL/GenBank/DDBJ databases">
        <title>Pedobacter sp. nov., a novel speices isolated from soil of pinguins habitat in Antarcitica.</title>
        <authorList>
            <person name="He R.-H."/>
        </authorList>
    </citation>
    <scope>NUCLEOTIDE SEQUENCE [LARGE SCALE GENOMIC DNA]</scope>
    <source>
        <strain evidence="1 2">E01020</strain>
    </source>
</reference>
<protein>
    <submittedName>
        <fullName evidence="1">Uncharacterized protein</fullName>
    </submittedName>
</protein>
<name>A0A4R5MJV8_9SPHI</name>
<accession>A0A4R5MJV8</accession>
<dbReference type="OrthoDB" id="827255at2"/>
<organism evidence="1 2">
    <name type="scientific">Pedobacter changchengzhani</name>
    <dbReference type="NCBI Taxonomy" id="2529274"/>
    <lineage>
        <taxon>Bacteria</taxon>
        <taxon>Pseudomonadati</taxon>
        <taxon>Bacteroidota</taxon>
        <taxon>Sphingobacteriia</taxon>
        <taxon>Sphingobacteriales</taxon>
        <taxon>Sphingobacteriaceae</taxon>
        <taxon>Pedobacter</taxon>
    </lineage>
</organism>
<evidence type="ECO:0000313" key="2">
    <source>
        <dbReference type="Proteomes" id="UP000295668"/>
    </source>
</evidence>
<comment type="caution">
    <text evidence="1">The sequence shown here is derived from an EMBL/GenBank/DDBJ whole genome shotgun (WGS) entry which is preliminary data.</text>
</comment>
<dbReference type="Proteomes" id="UP000295668">
    <property type="component" value="Unassembled WGS sequence"/>
</dbReference>
<keyword evidence="2" id="KW-1185">Reference proteome</keyword>
<dbReference type="RefSeq" id="WP_133262908.1">
    <property type="nucleotide sequence ID" value="NZ_SJCY01000008.1"/>
</dbReference>
<dbReference type="Pfam" id="PF10884">
    <property type="entry name" value="DUF2683"/>
    <property type="match status" value="1"/>
</dbReference>
<proteinExistence type="predicted"/>
<dbReference type="Gene3D" id="6.10.250.330">
    <property type="match status" value="1"/>
</dbReference>
<dbReference type="InterPro" id="IPR020271">
    <property type="entry name" value="Uncharacterised_MJ1172"/>
</dbReference>
<dbReference type="EMBL" id="SJCY01000008">
    <property type="protein sequence ID" value="TDG35686.1"/>
    <property type="molecule type" value="Genomic_DNA"/>
</dbReference>
<dbReference type="AlphaFoldDB" id="A0A4R5MJV8"/>
<sequence length="71" mass="8221">MEAFTLHTENKEQTVALKAFAKLFKLRISKKELDETDYLNSTEANRKALDDSSKQAENGQYKKIDIADLWK</sequence>
<evidence type="ECO:0000313" key="1">
    <source>
        <dbReference type="EMBL" id="TDG35686.1"/>
    </source>
</evidence>